<dbReference type="Proteomes" id="UP000015104">
    <property type="component" value="Unassembled WGS sequence"/>
</dbReference>
<feature type="compositionally biased region" description="Low complexity" evidence="2">
    <location>
        <begin position="197"/>
        <end position="232"/>
    </location>
</feature>
<feature type="region of interest" description="Disordered" evidence="2">
    <location>
        <begin position="851"/>
        <end position="882"/>
    </location>
</feature>
<feature type="region of interest" description="Disordered" evidence="2">
    <location>
        <begin position="171"/>
        <end position="253"/>
    </location>
</feature>
<evidence type="ECO:0000259" key="3">
    <source>
        <dbReference type="Pfam" id="PF12736"/>
    </source>
</evidence>
<evidence type="ECO:0000313" key="4">
    <source>
        <dbReference type="EnsemblMetazoa" id="tetur19g02490.1"/>
    </source>
</evidence>
<feature type="compositionally biased region" description="Low complexity" evidence="2">
    <location>
        <begin position="685"/>
        <end position="697"/>
    </location>
</feature>
<dbReference type="HOGENOM" id="CLU_309125_0_0_1"/>
<feature type="region of interest" description="Disordered" evidence="2">
    <location>
        <begin position="724"/>
        <end position="748"/>
    </location>
</feature>
<keyword evidence="1" id="KW-0597">Phosphoprotein</keyword>
<name>T1KSA8_TETUR</name>
<sequence length="954" mass="104867">MVTNTEANSYVSSVEWAEEGVQLKDFARKYKLPSVGRVIKGHYEGIGVPSLSCPSSRQTAFWLNGGQVIKVAAQCVKFKESRGYHGSIASRPVPFGPRLAIPDNYDGFFEILSEEGRSVRCIESVNELVKRSPSSVLIRESIKVYLPKGDNENVVSDKSRSLAIGEVNKSFSSSPIDPLSTAPTTSSPCDNQVNTNSDSSVSTSESTSSSESSSSSPSPISSTCSSTTESSSFGVKLSSPASPTHCQPGTIITTTSSSSQTKYIKGYTGKGDIVYLPIEGKGRFSPIAKEDSISGVHRISSLLTKRLPLMVRLVFGRPPAGFKSFTPEMRLFSIFSEDYLMALPVTKESAPVVTVPVSASLKIVVPKNGSSLSNHRYHDILISRFNEKTSGSPNSLLPNRIQVCEGSSLGKRLKSNWKESNIPLSGELNSDAAVTSESVNYSHKKRLFQSDSLDFVNNNINNTSSNESDNVKNVDSDLTEINGGLMGIDDEPNNTSNGKTNESDDLNVEEEDAEDNDGSCYDEIDQIYDYVRGFAPLPEKLRPSRTSNSDSPPEPPPIETIPSLVTHQHHHGNPHHPSYPSHHHSSYRRLSYPTVFHEILPKMGLYEKKVSPSEHIYEKVPLSSGHHRPEKRYHSGNIRSRENSYHHQQSSSSHNHHGPRIPMRSNSTGKMYLPLNGLPVHPHPGHLSSSNHHSSTQLHQLHPLHQQHNNLHHAPLAKPKLFIKSNHQPSAGPFTNGSNGNSNNNRKTNKLMRNARGLSLTNENSAPYYNNNNENDKDLIFNNNNINNNYHGIKVNTNDINKWTCRSSRSLTTSPLFNIRYKSLTNLHFINPLANSSSSKGCYDHHSNNTLASSNSSGCKISSGSGRSVESPSDTKAKKTRKLSRPLSFSNLFWDLKNDLISSSAHHNNNNTIESIYPDPRISSSPNGGEPSAMVLTQLVNNVASNRRVGTLYL</sequence>
<feature type="compositionally biased region" description="Acidic residues" evidence="2">
    <location>
        <begin position="503"/>
        <end position="520"/>
    </location>
</feature>
<dbReference type="PANTHER" id="PTHR14454:SF11">
    <property type="entry name" value="SERRANO, ISOFORM F"/>
    <property type="match status" value="1"/>
</dbReference>
<dbReference type="InterPro" id="IPR052281">
    <property type="entry name" value="GAREM"/>
</dbReference>
<dbReference type="AlphaFoldDB" id="T1KSA8"/>
<dbReference type="EnsemblMetazoa" id="tetur19g02490.1">
    <property type="protein sequence ID" value="tetur19g02490.1"/>
    <property type="gene ID" value="tetur19g02490"/>
</dbReference>
<reference evidence="5" key="1">
    <citation type="submission" date="2011-08" db="EMBL/GenBank/DDBJ databases">
        <authorList>
            <person name="Rombauts S."/>
        </authorList>
    </citation>
    <scope>NUCLEOTIDE SEQUENCE</scope>
    <source>
        <strain evidence="5">London</strain>
    </source>
</reference>
<feature type="region of interest" description="Disordered" evidence="2">
    <location>
        <begin position="640"/>
        <end position="697"/>
    </location>
</feature>
<dbReference type="EMBL" id="CAEY01000424">
    <property type="status" value="NOT_ANNOTATED_CDS"/>
    <property type="molecule type" value="Genomic_DNA"/>
</dbReference>
<dbReference type="Pfam" id="PF12736">
    <property type="entry name" value="CABIT"/>
    <property type="match status" value="2"/>
</dbReference>
<feature type="compositionally biased region" description="Polar residues" evidence="2">
    <location>
        <begin position="725"/>
        <end position="735"/>
    </location>
</feature>
<reference evidence="4" key="2">
    <citation type="submission" date="2015-06" db="UniProtKB">
        <authorList>
            <consortium name="EnsemblMetazoa"/>
        </authorList>
    </citation>
    <scope>IDENTIFICATION</scope>
</reference>
<dbReference type="InterPro" id="IPR025946">
    <property type="entry name" value="CABIT_dom"/>
</dbReference>
<feature type="domain" description="CABIT" evidence="3">
    <location>
        <begin position="270"/>
        <end position="371"/>
    </location>
</feature>
<evidence type="ECO:0000313" key="5">
    <source>
        <dbReference type="Proteomes" id="UP000015104"/>
    </source>
</evidence>
<proteinExistence type="predicted"/>
<organism evidence="4 5">
    <name type="scientific">Tetranychus urticae</name>
    <name type="common">Two-spotted spider mite</name>
    <dbReference type="NCBI Taxonomy" id="32264"/>
    <lineage>
        <taxon>Eukaryota</taxon>
        <taxon>Metazoa</taxon>
        <taxon>Ecdysozoa</taxon>
        <taxon>Arthropoda</taxon>
        <taxon>Chelicerata</taxon>
        <taxon>Arachnida</taxon>
        <taxon>Acari</taxon>
        <taxon>Acariformes</taxon>
        <taxon>Trombidiformes</taxon>
        <taxon>Prostigmata</taxon>
        <taxon>Eleutherengona</taxon>
        <taxon>Raphignathae</taxon>
        <taxon>Tetranychoidea</taxon>
        <taxon>Tetranychidae</taxon>
        <taxon>Tetranychus</taxon>
    </lineage>
</organism>
<feature type="compositionally biased region" description="Polar residues" evidence="2">
    <location>
        <begin position="905"/>
        <end position="914"/>
    </location>
</feature>
<protein>
    <recommendedName>
        <fullName evidence="3">CABIT domain-containing protein</fullName>
    </recommendedName>
</protein>
<keyword evidence="5" id="KW-1185">Reference proteome</keyword>
<feature type="region of interest" description="Disordered" evidence="2">
    <location>
        <begin position="538"/>
        <end position="586"/>
    </location>
</feature>
<feature type="compositionally biased region" description="Low complexity" evidence="2">
    <location>
        <begin position="736"/>
        <end position="745"/>
    </location>
</feature>
<dbReference type="STRING" id="32264.T1KSA8"/>
<feature type="domain" description="CABIT" evidence="3">
    <location>
        <begin position="32"/>
        <end position="152"/>
    </location>
</feature>
<evidence type="ECO:0000256" key="2">
    <source>
        <dbReference type="SAM" id="MobiDB-lite"/>
    </source>
</evidence>
<feature type="compositionally biased region" description="Low complexity" evidence="2">
    <location>
        <begin position="853"/>
        <end position="872"/>
    </location>
</feature>
<evidence type="ECO:0000256" key="1">
    <source>
        <dbReference type="ARBA" id="ARBA00022553"/>
    </source>
</evidence>
<feature type="region of interest" description="Disordered" evidence="2">
    <location>
        <begin position="905"/>
        <end position="930"/>
    </location>
</feature>
<dbReference type="PANTHER" id="PTHR14454">
    <property type="entry name" value="GRB2-ASSOCIATED AND REGULATOR OF MAPK PROTEIN FAMILY MEMBER"/>
    <property type="match status" value="1"/>
</dbReference>
<dbReference type="eggNOG" id="ENOG502QVCY">
    <property type="taxonomic scope" value="Eukaryota"/>
</dbReference>
<accession>T1KSA8</accession>
<feature type="region of interest" description="Disordered" evidence="2">
    <location>
        <begin position="482"/>
        <end position="520"/>
    </location>
</feature>
<feature type="compositionally biased region" description="Polar residues" evidence="2">
    <location>
        <begin position="171"/>
        <end position="196"/>
    </location>
</feature>